<evidence type="ECO:0000259" key="8">
    <source>
        <dbReference type="PROSITE" id="PS00651"/>
    </source>
</evidence>
<dbReference type="SUPFAM" id="SSF55653">
    <property type="entry name" value="Ribosomal protein L9 C-domain"/>
    <property type="match status" value="1"/>
</dbReference>
<dbReference type="InterPro" id="IPR036935">
    <property type="entry name" value="Ribosomal_bL9_N_sf"/>
</dbReference>
<dbReference type="RefSeq" id="WP_053820336.1">
    <property type="nucleotide sequence ID" value="NZ_CP006911.1"/>
</dbReference>
<protein>
    <recommendedName>
        <fullName evidence="6 7">Large ribosomal subunit protein bL9</fullName>
    </recommendedName>
</protein>
<dbReference type="PROSITE" id="PS00651">
    <property type="entry name" value="RIBOSOMAL_L9"/>
    <property type="match status" value="1"/>
</dbReference>
<dbReference type="KEGG" id="tsn:W908_05980"/>
<dbReference type="InterPro" id="IPR036791">
    <property type="entry name" value="Ribosomal_bL9_C_sf"/>
</dbReference>
<dbReference type="OrthoDB" id="9788336at2"/>
<keyword evidence="2 7" id="KW-0699">rRNA-binding</keyword>
<dbReference type="InterPro" id="IPR020069">
    <property type="entry name" value="Ribosomal_bL9_C"/>
</dbReference>
<evidence type="ECO:0000256" key="6">
    <source>
        <dbReference type="ARBA" id="ARBA00035292"/>
    </source>
</evidence>
<dbReference type="STRING" id="1125411.W908_05980"/>
<dbReference type="Gene3D" id="3.40.5.10">
    <property type="entry name" value="Ribosomal protein L9, N-terminal domain"/>
    <property type="match status" value="1"/>
</dbReference>
<keyword evidence="10" id="KW-1185">Reference proteome</keyword>
<dbReference type="Pfam" id="PF03948">
    <property type="entry name" value="Ribosomal_L9_C"/>
    <property type="match status" value="1"/>
</dbReference>
<evidence type="ECO:0000256" key="4">
    <source>
        <dbReference type="ARBA" id="ARBA00022980"/>
    </source>
</evidence>
<dbReference type="SUPFAM" id="SSF55658">
    <property type="entry name" value="L9 N-domain-like"/>
    <property type="match status" value="1"/>
</dbReference>
<dbReference type="InterPro" id="IPR009027">
    <property type="entry name" value="Ribosomal_bL9/RNase_H1_N"/>
</dbReference>
<keyword evidence="4 7" id="KW-0689">Ribosomal protein</keyword>
<evidence type="ECO:0000256" key="7">
    <source>
        <dbReference type="HAMAP-Rule" id="MF_00503"/>
    </source>
</evidence>
<keyword evidence="3 7" id="KW-0694">RNA-binding</keyword>
<dbReference type="NCBIfam" id="TIGR00158">
    <property type="entry name" value="L9"/>
    <property type="match status" value="1"/>
</dbReference>
<feature type="domain" description="Ribosomal protein L9" evidence="8">
    <location>
        <begin position="13"/>
        <end position="40"/>
    </location>
</feature>
<dbReference type="GO" id="GO:0006412">
    <property type="term" value="P:translation"/>
    <property type="evidence" value="ECO:0007669"/>
    <property type="project" value="UniProtKB-UniRule"/>
</dbReference>
<dbReference type="InterPro" id="IPR000244">
    <property type="entry name" value="Ribosomal_bL9"/>
</dbReference>
<dbReference type="PANTHER" id="PTHR21368">
    <property type="entry name" value="50S RIBOSOMAL PROTEIN L9"/>
    <property type="match status" value="1"/>
</dbReference>
<reference evidence="9 10" key="1">
    <citation type="journal article" date="2015" name="Genome Announc.">
        <title>Genome Sequence of 'Candidatus Thioglobus singularis' Strain PS1, a Mixotroph from the SUP05 Clade of Marine Gammaproteobacteria.</title>
        <authorList>
            <person name="Marshall K.T."/>
            <person name="Morris R.M."/>
        </authorList>
    </citation>
    <scope>NUCLEOTIDE SEQUENCE [LARGE SCALE GENOMIC DNA]</scope>
    <source>
        <strain evidence="9 10">PS1</strain>
    </source>
</reference>
<dbReference type="EMBL" id="CP006911">
    <property type="protein sequence ID" value="ALE02120.1"/>
    <property type="molecule type" value="Genomic_DNA"/>
</dbReference>
<comment type="similarity">
    <text evidence="1 7">Belongs to the bacterial ribosomal protein bL9 family.</text>
</comment>
<dbReference type="GO" id="GO:0005840">
    <property type="term" value="C:ribosome"/>
    <property type="evidence" value="ECO:0007669"/>
    <property type="project" value="UniProtKB-KW"/>
</dbReference>
<dbReference type="Proteomes" id="UP000068905">
    <property type="component" value="Chromosome"/>
</dbReference>
<dbReference type="GO" id="GO:1990904">
    <property type="term" value="C:ribonucleoprotein complex"/>
    <property type="evidence" value="ECO:0007669"/>
    <property type="project" value="UniProtKB-KW"/>
</dbReference>
<dbReference type="InterPro" id="IPR020594">
    <property type="entry name" value="Ribosomal_bL9_bac/chp"/>
</dbReference>
<dbReference type="GO" id="GO:0019843">
    <property type="term" value="F:rRNA binding"/>
    <property type="evidence" value="ECO:0007669"/>
    <property type="project" value="UniProtKB-UniRule"/>
</dbReference>
<proteinExistence type="inferred from homology"/>
<evidence type="ECO:0000256" key="1">
    <source>
        <dbReference type="ARBA" id="ARBA00010605"/>
    </source>
</evidence>
<evidence type="ECO:0000256" key="3">
    <source>
        <dbReference type="ARBA" id="ARBA00022884"/>
    </source>
</evidence>
<evidence type="ECO:0000313" key="10">
    <source>
        <dbReference type="Proteomes" id="UP000068905"/>
    </source>
</evidence>
<dbReference type="GO" id="GO:0003735">
    <property type="term" value="F:structural constituent of ribosome"/>
    <property type="evidence" value="ECO:0007669"/>
    <property type="project" value="InterPro"/>
</dbReference>
<gene>
    <name evidence="7 9" type="primary">rplI</name>
    <name evidence="9" type="ORF">W908_05980</name>
</gene>
<dbReference type="AlphaFoldDB" id="A0A0M4L4I1"/>
<comment type="function">
    <text evidence="7">Binds to the 23S rRNA.</text>
</comment>
<evidence type="ECO:0000256" key="5">
    <source>
        <dbReference type="ARBA" id="ARBA00023274"/>
    </source>
</evidence>
<evidence type="ECO:0000256" key="2">
    <source>
        <dbReference type="ARBA" id="ARBA00022730"/>
    </source>
</evidence>
<dbReference type="Pfam" id="PF01281">
    <property type="entry name" value="Ribosomal_L9_N"/>
    <property type="match status" value="1"/>
</dbReference>
<sequence>MQVILLEKNEKLGNLGDIANVKSGYARNYLIPQGKAKPANKANMAVFETIRAELEAKEVAALSDAESKELAMKDVVCTISANAGEEGKLYGSVSTTEIAANLLEQGFEVEKRDINMPEAIRNTGEYEVTVSLYAEVVVPVKIIVIAATETE</sequence>
<organism evidence="9 10">
    <name type="scientific">Candidatus Pseudothioglobus singularis PS1</name>
    <dbReference type="NCBI Taxonomy" id="1125411"/>
    <lineage>
        <taxon>Bacteria</taxon>
        <taxon>Pseudomonadati</taxon>
        <taxon>Pseudomonadota</taxon>
        <taxon>Gammaproteobacteria</taxon>
        <taxon>Candidatus Pseudothioglobaceae</taxon>
        <taxon>Candidatus Pseudothioglobus</taxon>
    </lineage>
</organism>
<dbReference type="HAMAP" id="MF_00503">
    <property type="entry name" value="Ribosomal_bL9"/>
    <property type="match status" value="1"/>
</dbReference>
<dbReference type="InterPro" id="IPR020070">
    <property type="entry name" value="Ribosomal_bL9_N"/>
</dbReference>
<dbReference type="Gene3D" id="3.10.430.100">
    <property type="entry name" value="Ribosomal protein L9, C-terminal domain"/>
    <property type="match status" value="1"/>
</dbReference>
<accession>A0A0M4L4I1</accession>
<dbReference type="PATRIC" id="fig|1125411.7.peg.1178"/>
<name>A0A0M4L4I1_9GAMM</name>
<keyword evidence="5 7" id="KW-0687">Ribonucleoprotein</keyword>
<evidence type="ECO:0000313" key="9">
    <source>
        <dbReference type="EMBL" id="ALE02120.1"/>
    </source>
</evidence>